<name>A0ABY4MJ64_9ACTN</name>
<sequence>MEIDELTSAELRVWQAFPRGTEVNFRTTPDEEATAGNTWGPERTLRAEVLRTLLLNGPRTAGETAVLKVAGARITGRLDLQYAAVDCPVHLWACYFEEEVDLYGAQLRRLSLGVSVLPSLHATALRLDDSLRLTLCRVRGPVRLAGARITGALFLDRARIGEPAQGADATSAPLHDASVPPIPPVPNRRREDVLQLNGAVIEDHLSARGLTVHGTLRLYGASIAGALDLDEAQLNCPAGVALRGTGLAVGSDLNARYLTANGELCLKGATIAGTLGLSDSRLDNPTDTTLHASTLSVGADLNAMRLVSNGRINLRGARIPGQLNFSYATLSHPGGVALRASSLVAGELWFREARPIQGMVSLRRSQLDLLHIAPETWPDEVRLDGLTYTTLAPHELAERRLALLRRDRDGHVPFSYEQLTAAYRRIGNDGAARTVQLAKQRRHRATLSPYARLWGYVQDATVGYGFRPVRAASWLLSLLLIGTLAYTAERPRALKPDEAPPFNALFYTLDLLLPIIDFGQEHAYTPTSTGLQSLAYALITTGWVLATTIAAGVTRTISRQ</sequence>
<accession>A0ABY4MJ64</accession>
<evidence type="ECO:0000313" key="2">
    <source>
        <dbReference type="EMBL" id="UQA97123.1"/>
    </source>
</evidence>
<dbReference type="EMBL" id="CP086322">
    <property type="protein sequence ID" value="UQA97123.1"/>
    <property type="molecule type" value="Genomic_DNA"/>
</dbReference>
<organism evidence="2 3">
    <name type="scientific">Streptomyces halobius</name>
    <dbReference type="NCBI Taxonomy" id="2879846"/>
    <lineage>
        <taxon>Bacteria</taxon>
        <taxon>Bacillati</taxon>
        <taxon>Actinomycetota</taxon>
        <taxon>Actinomycetes</taxon>
        <taxon>Kitasatosporales</taxon>
        <taxon>Streptomycetaceae</taxon>
        <taxon>Streptomyces</taxon>
    </lineage>
</organism>
<keyword evidence="3" id="KW-1185">Reference proteome</keyword>
<gene>
    <name evidence="2" type="ORF">K9S39_39365</name>
</gene>
<dbReference type="Proteomes" id="UP000830115">
    <property type="component" value="Chromosome"/>
</dbReference>
<evidence type="ECO:0000313" key="3">
    <source>
        <dbReference type="Proteomes" id="UP000830115"/>
    </source>
</evidence>
<proteinExistence type="predicted"/>
<reference evidence="2" key="1">
    <citation type="submission" date="2021-10" db="EMBL/GenBank/DDBJ databases">
        <title>Streptomyces nigrumlapis sp.nov.,an antimicrobial producing actinobacterium isolated from Black Gobi rocks.</title>
        <authorList>
            <person name="Wen Y."/>
            <person name="Zhang W."/>
            <person name="Liu X.G."/>
        </authorList>
    </citation>
    <scope>NUCLEOTIDE SEQUENCE</scope>
    <source>
        <strain evidence="2">ST13-2-2</strain>
    </source>
</reference>
<evidence type="ECO:0000256" key="1">
    <source>
        <dbReference type="SAM" id="MobiDB-lite"/>
    </source>
</evidence>
<protein>
    <submittedName>
        <fullName evidence="2">Membrane-associated oxidoreductase</fullName>
    </submittedName>
</protein>
<feature type="region of interest" description="Disordered" evidence="1">
    <location>
        <begin position="166"/>
        <end position="187"/>
    </location>
</feature>
<dbReference type="RefSeq" id="WP_248868032.1">
    <property type="nucleotide sequence ID" value="NZ_CP086322.1"/>
</dbReference>